<dbReference type="GO" id="GO:0030955">
    <property type="term" value="F:potassium ion binding"/>
    <property type="evidence" value="ECO:0007669"/>
    <property type="project" value="UniProtKB-UniRule"/>
</dbReference>
<dbReference type="InterPro" id="IPR011037">
    <property type="entry name" value="Pyrv_Knase-like_insert_dom_sf"/>
</dbReference>
<sequence length="582" mass="62919">MRKTKIICTIGPASEQIENLLLMIEAGMNITRLNFSHGSYEEHQKRIANIREARKKAGVPVAIMLDTKGPEIRTGLLKAGKVKLEAGQRFVLTTRQVEGDEHLVQITYDRLPQEVEKGNSILLADGLINLQVLETSDTDIICQVVNGGELGERKGINVPGARINMPFLSEKDKEDINFGIEQEVDFIAASFVRTADDVLEIRRLLERRDADIDIIAKIESQQGVENLEDIIKVADGIMVARGDLGVEIPAEEVPLVQKNIIEKCSPRGKMVIIATQMLDSMIVNPRPTRAEVSDVANAIFDGADAIMLSGETAAGKYPVEVVKTMARIAGRAEEVLPYQEILRQRRLQGGLSITDAISFATCATAMNLNASAIITPTVTGLTARMVAKYRPQASIVAVTTEKRILNKLALVWGVYPLLIPETSGTDELFEESIKAALESSYINNGDLVILTAGVPIGSPGGTNLLKVHVVGRILAQGMGIGKDPVTGRVRIVVYPEDMEKIKDGDIVVTTSADCALAPHLPRIAALVAEEGGLTSNAAIMGLNANIPVIVGARNATGLLEDDMLVTLDTPHGRVYQGIARVR</sequence>
<keyword evidence="14" id="KW-0630">Potassium</keyword>
<dbReference type="GO" id="GO:0004743">
    <property type="term" value="F:pyruvate kinase activity"/>
    <property type="evidence" value="ECO:0007669"/>
    <property type="project" value="UniProtKB-UniRule"/>
</dbReference>
<dbReference type="Gene3D" id="3.50.30.10">
    <property type="entry name" value="Phosphohistidine domain"/>
    <property type="match status" value="1"/>
</dbReference>
<dbReference type="Pfam" id="PF02887">
    <property type="entry name" value="PK_C"/>
    <property type="match status" value="1"/>
</dbReference>
<dbReference type="InterPro" id="IPR015795">
    <property type="entry name" value="Pyrv_Knase_C"/>
</dbReference>
<dbReference type="PROSITE" id="PS00110">
    <property type="entry name" value="PYRUVATE_KINASE"/>
    <property type="match status" value="1"/>
</dbReference>
<comment type="caution">
    <text evidence="22">The sequence shown here is derived from an EMBL/GenBank/DDBJ whole genome shotgun (WGS) entry which is preliminary data.</text>
</comment>
<dbReference type="SUPFAM" id="SSF52009">
    <property type="entry name" value="Phosphohistidine domain"/>
    <property type="match status" value="1"/>
</dbReference>
<evidence type="ECO:0000313" key="22">
    <source>
        <dbReference type="EMBL" id="HBK52329.1"/>
    </source>
</evidence>
<gene>
    <name evidence="22" type="primary">pyk</name>
    <name evidence="22" type="ORF">DDZ44_00125</name>
</gene>
<evidence type="ECO:0000256" key="10">
    <source>
        <dbReference type="ARBA" id="ARBA00022741"/>
    </source>
</evidence>
<dbReference type="Proteomes" id="UP000263273">
    <property type="component" value="Unassembled WGS sequence"/>
</dbReference>
<dbReference type="EC" id="2.7.1.40" evidence="6 17"/>
<comment type="similarity">
    <text evidence="4">In the C-terminal section; belongs to the PEP-utilizing enzyme family.</text>
</comment>
<dbReference type="InterPro" id="IPR036637">
    <property type="entry name" value="Phosphohistidine_dom_sf"/>
</dbReference>
<comment type="catalytic activity">
    <reaction evidence="18">
        <text>pyruvate + ATP = phosphoenolpyruvate + ADP + H(+)</text>
        <dbReference type="Rhea" id="RHEA:18157"/>
        <dbReference type="ChEBI" id="CHEBI:15361"/>
        <dbReference type="ChEBI" id="CHEBI:15378"/>
        <dbReference type="ChEBI" id="CHEBI:30616"/>
        <dbReference type="ChEBI" id="CHEBI:58702"/>
        <dbReference type="ChEBI" id="CHEBI:456216"/>
        <dbReference type="EC" id="2.7.1.40"/>
    </reaction>
</comment>
<dbReference type="STRING" id="378794.GCA_001570625_02279"/>
<evidence type="ECO:0000256" key="6">
    <source>
        <dbReference type="ARBA" id="ARBA00012142"/>
    </source>
</evidence>
<evidence type="ECO:0000256" key="12">
    <source>
        <dbReference type="ARBA" id="ARBA00022840"/>
    </source>
</evidence>
<dbReference type="Gene3D" id="3.20.20.60">
    <property type="entry name" value="Phosphoenolpyruvate-binding domains"/>
    <property type="match status" value="1"/>
</dbReference>
<keyword evidence="12" id="KW-0067">ATP-binding</keyword>
<organism evidence="22 23">
    <name type="scientific">Syntrophomonas wolfei</name>
    <dbReference type="NCBI Taxonomy" id="863"/>
    <lineage>
        <taxon>Bacteria</taxon>
        <taxon>Bacillati</taxon>
        <taxon>Bacillota</taxon>
        <taxon>Clostridia</taxon>
        <taxon>Eubacteriales</taxon>
        <taxon>Syntrophomonadaceae</taxon>
        <taxon>Syntrophomonas</taxon>
    </lineage>
</organism>
<dbReference type="Pfam" id="PF00224">
    <property type="entry name" value="PK"/>
    <property type="match status" value="1"/>
</dbReference>
<dbReference type="InterPro" id="IPR018209">
    <property type="entry name" value="Pyrv_Knase_AS"/>
</dbReference>
<evidence type="ECO:0000256" key="11">
    <source>
        <dbReference type="ARBA" id="ARBA00022777"/>
    </source>
</evidence>
<dbReference type="InterPro" id="IPR015793">
    <property type="entry name" value="Pyrv_Knase_brl"/>
</dbReference>
<dbReference type="SUPFAM" id="SSF50800">
    <property type="entry name" value="PK beta-barrel domain-like"/>
    <property type="match status" value="1"/>
</dbReference>
<dbReference type="NCBIfam" id="NF004491">
    <property type="entry name" value="PRK05826.1"/>
    <property type="match status" value="1"/>
</dbReference>
<dbReference type="PANTHER" id="PTHR11817">
    <property type="entry name" value="PYRUVATE KINASE"/>
    <property type="match status" value="1"/>
</dbReference>
<dbReference type="UniPathway" id="UPA00109">
    <property type="reaction ID" value="UER00188"/>
</dbReference>
<keyword evidence="10" id="KW-0547">Nucleotide-binding</keyword>
<evidence type="ECO:0000256" key="4">
    <source>
        <dbReference type="ARBA" id="ARBA00006237"/>
    </source>
</evidence>
<evidence type="ECO:0000256" key="7">
    <source>
        <dbReference type="ARBA" id="ARBA00018587"/>
    </source>
</evidence>
<evidence type="ECO:0000256" key="13">
    <source>
        <dbReference type="ARBA" id="ARBA00022842"/>
    </source>
</evidence>
<evidence type="ECO:0000313" key="23">
    <source>
        <dbReference type="Proteomes" id="UP000263273"/>
    </source>
</evidence>
<comment type="similarity">
    <text evidence="5 18">Belongs to the pyruvate kinase family.</text>
</comment>
<keyword evidence="15 18" id="KW-0324">Glycolysis</keyword>
<keyword evidence="13 18" id="KW-0460">Magnesium</keyword>
<dbReference type="SUPFAM" id="SSF52935">
    <property type="entry name" value="PK C-terminal domain-like"/>
    <property type="match status" value="1"/>
</dbReference>
<protein>
    <recommendedName>
        <fullName evidence="7 17">Pyruvate kinase</fullName>
        <ecNumber evidence="6 17">2.7.1.40</ecNumber>
    </recommendedName>
</protein>
<evidence type="ECO:0000256" key="1">
    <source>
        <dbReference type="ARBA" id="ARBA00001946"/>
    </source>
</evidence>
<dbReference type="GO" id="GO:0016301">
    <property type="term" value="F:kinase activity"/>
    <property type="evidence" value="ECO:0007669"/>
    <property type="project" value="UniProtKB-KW"/>
</dbReference>
<comment type="pathway">
    <text evidence="3 18">Carbohydrate degradation; glycolysis; pyruvate from D-glyceraldehyde 3-phosphate: step 5/5.</text>
</comment>
<dbReference type="Gene3D" id="3.40.1380.20">
    <property type="entry name" value="Pyruvate kinase, C-terminal domain"/>
    <property type="match status" value="1"/>
</dbReference>
<evidence type="ECO:0000256" key="17">
    <source>
        <dbReference type="NCBIfam" id="TIGR01064"/>
    </source>
</evidence>
<evidence type="ECO:0000256" key="9">
    <source>
        <dbReference type="ARBA" id="ARBA00022723"/>
    </source>
</evidence>
<evidence type="ECO:0000256" key="2">
    <source>
        <dbReference type="ARBA" id="ARBA00001958"/>
    </source>
</evidence>
<keyword evidence="16 22" id="KW-0670">Pyruvate</keyword>
<dbReference type="FunFam" id="2.40.33.10:FF:000001">
    <property type="entry name" value="Pyruvate kinase"/>
    <property type="match status" value="1"/>
</dbReference>
<comment type="cofactor">
    <cofactor evidence="1">
        <name>Mg(2+)</name>
        <dbReference type="ChEBI" id="CHEBI:18420"/>
    </cofactor>
</comment>
<dbReference type="GO" id="GO:0006950">
    <property type="term" value="P:response to stress"/>
    <property type="evidence" value="ECO:0007669"/>
    <property type="project" value="UniProtKB-ARBA"/>
</dbReference>
<evidence type="ECO:0000259" key="21">
    <source>
        <dbReference type="Pfam" id="PF02887"/>
    </source>
</evidence>
<evidence type="ECO:0000259" key="20">
    <source>
        <dbReference type="Pfam" id="PF00391"/>
    </source>
</evidence>
<evidence type="ECO:0000256" key="3">
    <source>
        <dbReference type="ARBA" id="ARBA00004997"/>
    </source>
</evidence>
<feature type="domain" description="PEP-utilising enzyme mobile" evidence="20">
    <location>
        <begin position="501"/>
        <end position="572"/>
    </location>
</feature>
<dbReference type="NCBIfam" id="NF004978">
    <property type="entry name" value="PRK06354.1"/>
    <property type="match status" value="1"/>
</dbReference>
<feature type="domain" description="Pyruvate kinase C-terminal" evidence="21">
    <location>
        <begin position="355"/>
        <end position="468"/>
    </location>
</feature>
<evidence type="ECO:0000256" key="14">
    <source>
        <dbReference type="ARBA" id="ARBA00022958"/>
    </source>
</evidence>
<dbReference type="EMBL" id="DNZF01000003">
    <property type="protein sequence ID" value="HBK52329.1"/>
    <property type="molecule type" value="Genomic_DNA"/>
</dbReference>
<dbReference type="InterPro" id="IPR015806">
    <property type="entry name" value="Pyrv_Knase_insert_dom_sf"/>
</dbReference>
<accession>A0A354YT14</accession>
<dbReference type="PRINTS" id="PR01050">
    <property type="entry name" value="PYRUVTKNASE"/>
</dbReference>
<dbReference type="NCBIfam" id="TIGR01064">
    <property type="entry name" value="pyruv_kin"/>
    <property type="match status" value="1"/>
</dbReference>
<proteinExistence type="inferred from homology"/>
<dbReference type="SUPFAM" id="SSF51621">
    <property type="entry name" value="Phosphoenolpyruvate/pyruvate domain"/>
    <property type="match status" value="1"/>
</dbReference>
<dbReference type="GO" id="GO:0005524">
    <property type="term" value="F:ATP binding"/>
    <property type="evidence" value="ECO:0007669"/>
    <property type="project" value="UniProtKB-KW"/>
</dbReference>
<name>A0A354YT14_9FIRM</name>
<evidence type="ECO:0000256" key="18">
    <source>
        <dbReference type="RuleBase" id="RU000504"/>
    </source>
</evidence>
<dbReference type="InterPro" id="IPR036918">
    <property type="entry name" value="Pyrv_Knase_C_sf"/>
</dbReference>
<comment type="cofactor">
    <cofactor evidence="2">
        <name>K(+)</name>
        <dbReference type="ChEBI" id="CHEBI:29103"/>
    </cofactor>
</comment>
<evidence type="ECO:0000259" key="19">
    <source>
        <dbReference type="Pfam" id="PF00224"/>
    </source>
</evidence>
<dbReference type="InterPro" id="IPR040442">
    <property type="entry name" value="Pyrv_kinase-like_dom_sf"/>
</dbReference>
<keyword evidence="8 18" id="KW-0808">Transferase</keyword>
<reference evidence="22 23" key="1">
    <citation type="journal article" date="2018" name="Nat. Biotechnol.">
        <title>A standardized bacterial taxonomy based on genome phylogeny substantially revises the tree of life.</title>
        <authorList>
            <person name="Parks D.H."/>
            <person name="Chuvochina M."/>
            <person name="Waite D.W."/>
            <person name="Rinke C."/>
            <person name="Skarshewski A."/>
            <person name="Chaumeil P.A."/>
            <person name="Hugenholtz P."/>
        </authorList>
    </citation>
    <scope>NUCLEOTIDE SEQUENCE [LARGE SCALE GENOMIC DNA]</scope>
    <source>
        <strain evidence="22">UBA10948</strain>
    </source>
</reference>
<evidence type="ECO:0000256" key="8">
    <source>
        <dbReference type="ARBA" id="ARBA00022679"/>
    </source>
</evidence>
<evidence type="ECO:0000256" key="15">
    <source>
        <dbReference type="ARBA" id="ARBA00023152"/>
    </source>
</evidence>
<dbReference type="InterPro" id="IPR001697">
    <property type="entry name" value="Pyr_Knase"/>
</dbReference>
<keyword evidence="11 18" id="KW-0418">Kinase</keyword>
<keyword evidence="9" id="KW-0479">Metal-binding</keyword>
<dbReference type="FunFam" id="3.20.20.60:FF:000001">
    <property type="entry name" value="Pyruvate kinase"/>
    <property type="match status" value="1"/>
</dbReference>
<dbReference type="Pfam" id="PF00391">
    <property type="entry name" value="PEP-utilizers"/>
    <property type="match status" value="1"/>
</dbReference>
<evidence type="ECO:0000256" key="16">
    <source>
        <dbReference type="ARBA" id="ARBA00023317"/>
    </source>
</evidence>
<dbReference type="InterPro" id="IPR015813">
    <property type="entry name" value="Pyrv/PenolPyrv_kinase-like_dom"/>
</dbReference>
<dbReference type="InterPro" id="IPR008279">
    <property type="entry name" value="PEP-util_enz_mobile_dom"/>
</dbReference>
<feature type="domain" description="Pyruvate kinase barrel" evidence="19">
    <location>
        <begin position="1"/>
        <end position="322"/>
    </location>
</feature>
<dbReference type="AlphaFoldDB" id="A0A354YT14"/>
<evidence type="ECO:0000256" key="5">
    <source>
        <dbReference type="ARBA" id="ARBA00008663"/>
    </source>
</evidence>
<dbReference type="GO" id="GO:0000287">
    <property type="term" value="F:magnesium ion binding"/>
    <property type="evidence" value="ECO:0007669"/>
    <property type="project" value="UniProtKB-UniRule"/>
</dbReference>
<dbReference type="Gene3D" id="2.40.33.10">
    <property type="entry name" value="PK beta-barrel domain-like"/>
    <property type="match status" value="1"/>
</dbReference>